<accession>A0ABU3X880</accession>
<feature type="transmembrane region" description="Helical" evidence="1">
    <location>
        <begin position="12"/>
        <end position="27"/>
    </location>
</feature>
<keyword evidence="1" id="KW-0472">Membrane</keyword>
<evidence type="ECO:0000256" key="1">
    <source>
        <dbReference type="SAM" id="Phobius"/>
    </source>
</evidence>
<evidence type="ECO:0000313" key="3">
    <source>
        <dbReference type="Proteomes" id="UP001287282"/>
    </source>
</evidence>
<evidence type="ECO:0000313" key="2">
    <source>
        <dbReference type="EMBL" id="MDV2684094.1"/>
    </source>
</evidence>
<organism evidence="2 3">
    <name type="scientific">Alkalihalophilus lindianensis</name>
    <dbReference type="NCBI Taxonomy" id="1630542"/>
    <lineage>
        <taxon>Bacteria</taxon>
        <taxon>Bacillati</taxon>
        <taxon>Bacillota</taxon>
        <taxon>Bacilli</taxon>
        <taxon>Bacillales</taxon>
        <taxon>Bacillaceae</taxon>
        <taxon>Alkalihalophilus</taxon>
    </lineage>
</organism>
<keyword evidence="1" id="KW-0812">Transmembrane</keyword>
<dbReference type="Proteomes" id="UP001287282">
    <property type="component" value="Unassembled WGS sequence"/>
</dbReference>
<keyword evidence="3" id="KW-1185">Reference proteome</keyword>
<dbReference type="RefSeq" id="WP_317121355.1">
    <property type="nucleotide sequence ID" value="NZ_JAWJBA010000002.1"/>
</dbReference>
<keyword evidence="1" id="KW-1133">Transmembrane helix</keyword>
<proteinExistence type="predicted"/>
<feature type="transmembrane region" description="Helical" evidence="1">
    <location>
        <begin position="33"/>
        <end position="52"/>
    </location>
</feature>
<comment type="caution">
    <text evidence="2">The sequence shown here is derived from an EMBL/GenBank/DDBJ whole genome shotgun (WGS) entry which is preliminary data.</text>
</comment>
<evidence type="ECO:0008006" key="4">
    <source>
        <dbReference type="Google" id="ProtNLM"/>
    </source>
</evidence>
<reference evidence="2 3" key="1">
    <citation type="submission" date="2023-10" db="EMBL/GenBank/DDBJ databases">
        <title>Screening of Alkalihalobacillus lindianensis BZ-TG-R113 and Its Alleviation of Salt Stress on Rapeseed Growth.</title>
        <authorList>
            <person name="Zhao B."/>
            <person name="Guo T."/>
        </authorList>
    </citation>
    <scope>NUCLEOTIDE SEQUENCE [LARGE SCALE GENOMIC DNA]</scope>
    <source>
        <strain evidence="2 3">BZ-TG-R113</strain>
    </source>
</reference>
<protein>
    <recommendedName>
        <fullName evidence="4">PH domain-containing protein</fullName>
    </recommendedName>
</protein>
<sequence>MKTYIAQEPKLLWTILFFMAMTYAYALDGPSEYLAYVGMAFSLAALTTRYHLTVSEDTLSMTVKVVGVTLRHKKMEAKEISKVHQIIAGTKVIFIMSGNKGEEMKLHRFKPDSFEQEIERFVTHHQLTIKQTVTKPRKEE</sequence>
<gene>
    <name evidence="2" type="ORF">RYX56_06905</name>
</gene>
<dbReference type="EMBL" id="JAWJBA010000002">
    <property type="protein sequence ID" value="MDV2684094.1"/>
    <property type="molecule type" value="Genomic_DNA"/>
</dbReference>
<name>A0ABU3X880_9BACI</name>